<protein>
    <submittedName>
        <fullName evidence="3">Ribulose-5-phosphate 4-epimerase/fuculose-1-phosphate aldolase</fullName>
    </submittedName>
</protein>
<dbReference type="AlphaFoldDB" id="A0A7Y9IQN7"/>
<dbReference type="SMART" id="SM01007">
    <property type="entry name" value="Aldolase_II"/>
    <property type="match status" value="1"/>
</dbReference>
<name>A0A7Y9IQN7_9BURK</name>
<evidence type="ECO:0000313" key="4">
    <source>
        <dbReference type="Proteomes" id="UP000542125"/>
    </source>
</evidence>
<dbReference type="PANTHER" id="PTHR10672">
    <property type="entry name" value="ADDUCIN"/>
    <property type="match status" value="1"/>
</dbReference>
<keyword evidence="4" id="KW-1185">Reference proteome</keyword>
<dbReference type="PANTHER" id="PTHR10672:SF3">
    <property type="entry name" value="PROTEIN HU-LI TAI SHAO"/>
    <property type="match status" value="1"/>
</dbReference>
<dbReference type="Proteomes" id="UP000542125">
    <property type="component" value="Unassembled WGS sequence"/>
</dbReference>
<organism evidence="3 4">
    <name type="scientific">Pigmentiphaga litoralis</name>
    <dbReference type="NCBI Taxonomy" id="516702"/>
    <lineage>
        <taxon>Bacteria</taxon>
        <taxon>Pseudomonadati</taxon>
        <taxon>Pseudomonadota</taxon>
        <taxon>Betaproteobacteria</taxon>
        <taxon>Burkholderiales</taxon>
        <taxon>Alcaligenaceae</taxon>
        <taxon>Pigmentiphaga</taxon>
    </lineage>
</organism>
<dbReference type="Gene3D" id="3.40.225.10">
    <property type="entry name" value="Class II aldolase/adducin N-terminal domain"/>
    <property type="match status" value="1"/>
</dbReference>
<evidence type="ECO:0000256" key="1">
    <source>
        <dbReference type="ARBA" id="ARBA00037961"/>
    </source>
</evidence>
<dbReference type="SUPFAM" id="SSF53639">
    <property type="entry name" value="AraD/HMP-PK domain-like"/>
    <property type="match status" value="1"/>
</dbReference>
<dbReference type="NCBIfam" id="NF005451">
    <property type="entry name" value="PRK07044.1"/>
    <property type="match status" value="1"/>
</dbReference>
<dbReference type="InterPro" id="IPR036409">
    <property type="entry name" value="Aldolase_II/adducin_N_sf"/>
</dbReference>
<sequence length="243" mass="26676">MSEDERATRIALAACYRLLAHHGVDDLTYNHLSARVPSAPDTLLIKPTDMMFGEVTASSLGQYDFDGRPVKDDRPRLAGGALVIHAGLMQARPDLNAVFHTHTTANIGVASQEHGLLMINQHAVKFHKRLGYHTFGGYEFNMSQREPLIKSLEGYRAMLLRNHGALVCGRTLPEAFVDNHYLEFACRGQIAALSGGAAYTLIPDEVAAFGSSQVNFDDPEKTGAKDWAACMRLAYKLDPTFAD</sequence>
<comment type="caution">
    <text evidence="3">The sequence shown here is derived from an EMBL/GenBank/DDBJ whole genome shotgun (WGS) entry which is preliminary data.</text>
</comment>
<dbReference type="InterPro" id="IPR001303">
    <property type="entry name" value="Aldolase_II/adducin_N"/>
</dbReference>
<dbReference type="GO" id="GO:0005856">
    <property type="term" value="C:cytoskeleton"/>
    <property type="evidence" value="ECO:0007669"/>
    <property type="project" value="TreeGrafter"/>
</dbReference>
<reference evidence="3 4" key="1">
    <citation type="submission" date="2020-07" db="EMBL/GenBank/DDBJ databases">
        <title>Genomic Encyclopedia of Type Strains, Phase IV (KMG-V): Genome sequencing to study the core and pangenomes of soil and plant-associated prokaryotes.</title>
        <authorList>
            <person name="Whitman W."/>
        </authorList>
    </citation>
    <scope>NUCLEOTIDE SEQUENCE [LARGE SCALE GENOMIC DNA]</scope>
    <source>
        <strain evidence="3 4">SAS40</strain>
    </source>
</reference>
<dbReference type="GO" id="GO:0051015">
    <property type="term" value="F:actin filament binding"/>
    <property type="evidence" value="ECO:0007669"/>
    <property type="project" value="TreeGrafter"/>
</dbReference>
<dbReference type="InterPro" id="IPR051017">
    <property type="entry name" value="Aldolase-II_Adducin_sf"/>
</dbReference>
<gene>
    <name evidence="3" type="ORF">FHW18_000582</name>
</gene>
<comment type="similarity">
    <text evidence="1">Belongs to the aldolase class II family.</text>
</comment>
<evidence type="ECO:0000313" key="3">
    <source>
        <dbReference type="EMBL" id="NYE81311.1"/>
    </source>
</evidence>
<accession>A0A7Y9IQN7</accession>
<dbReference type="EMBL" id="JACBYR010000001">
    <property type="protein sequence ID" value="NYE81311.1"/>
    <property type="molecule type" value="Genomic_DNA"/>
</dbReference>
<feature type="domain" description="Class II aldolase/adducin N-terminal" evidence="2">
    <location>
        <begin position="10"/>
        <end position="190"/>
    </location>
</feature>
<dbReference type="Pfam" id="PF00596">
    <property type="entry name" value="Aldolase_II"/>
    <property type="match status" value="1"/>
</dbReference>
<evidence type="ECO:0000259" key="2">
    <source>
        <dbReference type="SMART" id="SM01007"/>
    </source>
</evidence>
<proteinExistence type="inferred from homology"/>